<comment type="subunit">
    <text evidence="8">Interacts with PCNA.</text>
</comment>
<keyword evidence="6" id="KW-0131">Cell cycle</keyword>
<evidence type="ECO:0000256" key="8">
    <source>
        <dbReference type="ARBA" id="ARBA00062980"/>
    </source>
</evidence>
<feature type="domain" description="Cyclin-dependent kinase inhibitor" evidence="13">
    <location>
        <begin position="101"/>
        <end position="151"/>
    </location>
</feature>
<dbReference type="AlphaFoldDB" id="G5BST8"/>
<gene>
    <name evidence="14" type="ORF">GW7_00321</name>
</gene>
<organism evidence="14 15">
    <name type="scientific">Heterocephalus glaber</name>
    <name type="common">Naked mole rat</name>
    <dbReference type="NCBI Taxonomy" id="10181"/>
    <lineage>
        <taxon>Eukaryota</taxon>
        <taxon>Metazoa</taxon>
        <taxon>Chordata</taxon>
        <taxon>Craniata</taxon>
        <taxon>Vertebrata</taxon>
        <taxon>Euteleostomi</taxon>
        <taxon>Mammalia</taxon>
        <taxon>Eutheria</taxon>
        <taxon>Euarchontoglires</taxon>
        <taxon>Glires</taxon>
        <taxon>Rodentia</taxon>
        <taxon>Hystricomorpha</taxon>
        <taxon>Bathyergidae</taxon>
        <taxon>Heterocephalus</taxon>
    </lineage>
</organism>
<evidence type="ECO:0000256" key="5">
    <source>
        <dbReference type="ARBA" id="ARBA00023242"/>
    </source>
</evidence>
<dbReference type="InterPro" id="IPR003175">
    <property type="entry name" value="CDI_dom"/>
</dbReference>
<keyword evidence="5" id="KW-0539">Nucleus</keyword>
<evidence type="ECO:0000256" key="6">
    <source>
        <dbReference type="ARBA" id="ARBA00023306"/>
    </source>
</evidence>
<dbReference type="STRING" id="10181.G5BST8"/>
<evidence type="ECO:0000313" key="14">
    <source>
        <dbReference type="EMBL" id="EHB12349.1"/>
    </source>
</evidence>
<dbReference type="InterPro" id="IPR044898">
    <property type="entry name" value="CDI_dom_sf"/>
</dbReference>
<comment type="function">
    <text evidence="7">Potent tight-binding inhibitor of several G1 cyclin/CDK complexes (cyclin E-CDK2, cyclin D2-CDK4, and cyclin A-CDK2) and, to lesser extent, of the mitotic cyclin B-CDC2. Negative regulator of cell proliferation. May play a role in maintenance of the non-proliferative state throughout life.</text>
</comment>
<dbReference type="GO" id="GO:0045930">
    <property type="term" value="P:negative regulation of mitotic cell cycle"/>
    <property type="evidence" value="ECO:0007669"/>
    <property type="project" value="TreeGrafter"/>
</dbReference>
<feature type="compositionally biased region" description="Basic and acidic residues" evidence="12">
    <location>
        <begin position="167"/>
        <end position="186"/>
    </location>
</feature>
<evidence type="ECO:0000256" key="12">
    <source>
        <dbReference type="SAM" id="MobiDB-lite"/>
    </source>
</evidence>
<dbReference type="Pfam" id="PF02234">
    <property type="entry name" value="CDI"/>
    <property type="match status" value="1"/>
</dbReference>
<evidence type="ECO:0000256" key="9">
    <source>
        <dbReference type="ARBA" id="ARBA00067667"/>
    </source>
</evidence>
<evidence type="ECO:0000256" key="1">
    <source>
        <dbReference type="ARBA" id="ARBA00004123"/>
    </source>
</evidence>
<evidence type="ECO:0000256" key="4">
    <source>
        <dbReference type="ARBA" id="ARBA00023013"/>
    </source>
</evidence>
<dbReference type="PANTHER" id="PTHR10265">
    <property type="entry name" value="CYCLIN-DEPENDENT KINASE INHIBITOR 1"/>
    <property type="match status" value="1"/>
</dbReference>
<dbReference type="GO" id="GO:0004861">
    <property type="term" value="F:cyclin-dependent protein serine/threonine kinase inhibitor activity"/>
    <property type="evidence" value="ECO:0007669"/>
    <property type="project" value="InterPro"/>
</dbReference>
<sequence>MTTPGKQRTPPPSQGSLGSQVASSQPGGQILDLAGLGPSRRRLGTGSVRRTAQRRMDLACVPSTGQLPIMSDVCLRSTSAMERLVTGGNVPVMARTSACRSLFGPVDHEELGRELRMRLAELAAEDQNRWDFNFQQAVPLRGRGRLQWTEVDSDSVPAFYRETVQEHGELVGQRTMDERGASRDRTSSSNRWQQPQRSLRFCV</sequence>
<evidence type="ECO:0000256" key="11">
    <source>
        <dbReference type="ARBA" id="ARBA00078591"/>
    </source>
</evidence>
<dbReference type="FunFam" id="4.10.365.10:FF:000002">
    <property type="entry name" value="cyclin-dependent kinase inhibitor 1C"/>
    <property type="match status" value="1"/>
</dbReference>
<protein>
    <recommendedName>
        <fullName evidence="9">Cyclin-dependent kinase inhibitor 1C</fullName>
    </recommendedName>
    <alternativeName>
        <fullName evidence="10">Cyclin-dependent kinase inhibitor p57</fullName>
    </alternativeName>
    <alternativeName>
        <fullName evidence="11">p57Kip2</fullName>
    </alternativeName>
</protein>
<evidence type="ECO:0000313" key="15">
    <source>
        <dbReference type="Proteomes" id="UP000006813"/>
    </source>
</evidence>
<comment type="subcellular location">
    <subcellularLocation>
        <location evidence="1">Nucleus</location>
    </subcellularLocation>
</comment>
<feature type="region of interest" description="Disordered" evidence="12">
    <location>
        <begin position="1"/>
        <end position="51"/>
    </location>
</feature>
<feature type="compositionally biased region" description="Polar residues" evidence="12">
    <location>
        <begin position="187"/>
        <end position="197"/>
    </location>
</feature>
<dbReference type="EMBL" id="JH171652">
    <property type="protein sequence ID" value="EHB12349.1"/>
    <property type="molecule type" value="Genomic_DNA"/>
</dbReference>
<name>G5BST8_HETGA</name>
<reference evidence="14 15" key="1">
    <citation type="journal article" date="2011" name="Nature">
        <title>Genome sequencing reveals insights into physiology and longevity of the naked mole rat.</title>
        <authorList>
            <person name="Kim E.B."/>
            <person name="Fang X."/>
            <person name="Fushan A.A."/>
            <person name="Huang Z."/>
            <person name="Lobanov A.V."/>
            <person name="Han L."/>
            <person name="Marino S.M."/>
            <person name="Sun X."/>
            <person name="Turanov A.A."/>
            <person name="Yang P."/>
            <person name="Yim S.H."/>
            <person name="Zhao X."/>
            <person name="Kasaikina M.V."/>
            <person name="Stoletzki N."/>
            <person name="Peng C."/>
            <person name="Polak P."/>
            <person name="Xiong Z."/>
            <person name="Kiezun A."/>
            <person name="Zhu Y."/>
            <person name="Chen Y."/>
            <person name="Kryukov G.V."/>
            <person name="Zhang Q."/>
            <person name="Peshkin L."/>
            <person name="Yang L."/>
            <person name="Bronson R.T."/>
            <person name="Buffenstein R."/>
            <person name="Wang B."/>
            <person name="Han C."/>
            <person name="Li Q."/>
            <person name="Chen L."/>
            <person name="Zhao W."/>
            <person name="Sunyaev S.R."/>
            <person name="Park T.J."/>
            <person name="Zhang G."/>
            <person name="Wang J."/>
            <person name="Gladyshev V.N."/>
        </authorList>
    </citation>
    <scope>NUCLEOTIDE SEQUENCE [LARGE SCALE GENOMIC DNA]</scope>
</reference>
<evidence type="ECO:0000259" key="13">
    <source>
        <dbReference type="Pfam" id="PF02234"/>
    </source>
</evidence>
<dbReference type="InParanoid" id="G5BST8"/>
<evidence type="ECO:0000256" key="3">
    <source>
        <dbReference type="ARBA" id="ARBA00022481"/>
    </source>
</evidence>
<proteinExistence type="inferred from homology"/>
<evidence type="ECO:0000256" key="2">
    <source>
        <dbReference type="ARBA" id="ARBA00006726"/>
    </source>
</evidence>
<feature type="compositionally biased region" description="Polar residues" evidence="12">
    <location>
        <begin position="14"/>
        <end position="27"/>
    </location>
</feature>
<dbReference type="Gene3D" id="4.10.365.10">
    <property type="entry name" value="p27"/>
    <property type="match status" value="1"/>
</dbReference>
<evidence type="ECO:0000256" key="10">
    <source>
        <dbReference type="ARBA" id="ARBA00076482"/>
    </source>
</evidence>
<feature type="region of interest" description="Disordered" evidence="12">
    <location>
        <begin position="167"/>
        <end position="203"/>
    </location>
</feature>
<accession>G5BST8</accession>
<dbReference type="GO" id="GO:0045892">
    <property type="term" value="P:negative regulation of DNA-templated transcription"/>
    <property type="evidence" value="ECO:0007669"/>
    <property type="project" value="UniProtKB-ARBA"/>
</dbReference>
<keyword evidence="3" id="KW-0488">Methylation</keyword>
<dbReference type="GO" id="GO:0005634">
    <property type="term" value="C:nucleus"/>
    <property type="evidence" value="ECO:0007669"/>
    <property type="project" value="UniProtKB-SubCell"/>
</dbReference>
<dbReference type="PANTHER" id="PTHR10265:SF44">
    <property type="entry name" value="CYCLIN-DEPENDENT KINASE INHIBITOR 1C"/>
    <property type="match status" value="1"/>
</dbReference>
<evidence type="ECO:0000256" key="7">
    <source>
        <dbReference type="ARBA" id="ARBA00054284"/>
    </source>
</evidence>
<keyword evidence="4" id="KW-0649">Protein kinase inhibitor</keyword>
<comment type="similarity">
    <text evidence="2">Belongs to the CDI family.</text>
</comment>
<dbReference type="eggNOG" id="KOG4743">
    <property type="taxonomic scope" value="Eukaryota"/>
</dbReference>
<dbReference type="Proteomes" id="UP000006813">
    <property type="component" value="Unassembled WGS sequence"/>
</dbReference>